<feature type="domain" description="CCHC-type" evidence="3">
    <location>
        <begin position="219"/>
        <end position="235"/>
    </location>
</feature>
<proteinExistence type="predicted"/>
<evidence type="ECO:0000313" key="5">
    <source>
        <dbReference type="Proteomes" id="UP000791440"/>
    </source>
</evidence>
<dbReference type="GO" id="GO:0008270">
    <property type="term" value="F:zinc ion binding"/>
    <property type="evidence" value="ECO:0007669"/>
    <property type="project" value="UniProtKB-KW"/>
</dbReference>
<dbReference type="InterPro" id="IPR001878">
    <property type="entry name" value="Znf_CCHC"/>
</dbReference>
<keyword evidence="1" id="KW-0863">Zinc-finger</keyword>
<evidence type="ECO:0000256" key="1">
    <source>
        <dbReference type="PROSITE-ProRule" id="PRU00047"/>
    </source>
</evidence>
<keyword evidence="5" id="KW-1185">Reference proteome</keyword>
<dbReference type="SMART" id="SM00343">
    <property type="entry name" value="ZnF_C2HC"/>
    <property type="match status" value="2"/>
</dbReference>
<reference evidence="4" key="2">
    <citation type="submission" date="2020-12" db="EMBL/GenBank/DDBJ databases">
        <authorList>
            <person name="Kanost M."/>
        </authorList>
    </citation>
    <scope>NUCLEOTIDE SEQUENCE</scope>
</reference>
<protein>
    <recommendedName>
        <fullName evidence="3">CCHC-type domain-containing protein</fullName>
    </recommendedName>
</protein>
<evidence type="ECO:0000313" key="4">
    <source>
        <dbReference type="EMBL" id="KAG6442422.1"/>
    </source>
</evidence>
<feature type="compositionally biased region" description="Polar residues" evidence="2">
    <location>
        <begin position="279"/>
        <end position="298"/>
    </location>
</feature>
<evidence type="ECO:0000259" key="3">
    <source>
        <dbReference type="PROSITE" id="PS50158"/>
    </source>
</evidence>
<dbReference type="PROSITE" id="PS50158">
    <property type="entry name" value="ZF_CCHC"/>
    <property type="match status" value="1"/>
</dbReference>
<dbReference type="AlphaFoldDB" id="A0A921YNM5"/>
<feature type="region of interest" description="Disordered" evidence="2">
    <location>
        <begin position="268"/>
        <end position="298"/>
    </location>
</feature>
<name>A0A921YNM5_MANSE</name>
<accession>A0A921YNM5</accession>
<evidence type="ECO:0000256" key="2">
    <source>
        <dbReference type="SAM" id="MobiDB-lite"/>
    </source>
</evidence>
<keyword evidence="1" id="KW-0479">Metal-binding</keyword>
<dbReference type="Proteomes" id="UP000791440">
    <property type="component" value="Unassembled WGS sequence"/>
</dbReference>
<reference evidence="4" key="1">
    <citation type="journal article" date="2016" name="Insect Biochem. Mol. Biol.">
        <title>Multifaceted biological insights from a draft genome sequence of the tobacco hornworm moth, Manduca sexta.</title>
        <authorList>
            <person name="Kanost M.R."/>
            <person name="Arrese E.L."/>
            <person name="Cao X."/>
            <person name="Chen Y.R."/>
            <person name="Chellapilla S."/>
            <person name="Goldsmith M.R."/>
            <person name="Grosse-Wilde E."/>
            <person name="Heckel D.G."/>
            <person name="Herndon N."/>
            <person name="Jiang H."/>
            <person name="Papanicolaou A."/>
            <person name="Qu J."/>
            <person name="Soulages J.L."/>
            <person name="Vogel H."/>
            <person name="Walters J."/>
            <person name="Waterhouse R.M."/>
            <person name="Ahn S.J."/>
            <person name="Almeida F.C."/>
            <person name="An C."/>
            <person name="Aqrawi P."/>
            <person name="Bretschneider A."/>
            <person name="Bryant W.B."/>
            <person name="Bucks S."/>
            <person name="Chao H."/>
            <person name="Chevignon G."/>
            <person name="Christen J.M."/>
            <person name="Clarke D.F."/>
            <person name="Dittmer N.T."/>
            <person name="Ferguson L.C.F."/>
            <person name="Garavelou S."/>
            <person name="Gordon K.H.J."/>
            <person name="Gunaratna R.T."/>
            <person name="Han Y."/>
            <person name="Hauser F."/>
            <person name="He Y."/>
            <person name="Heidel-Fischer H."/>
            <person name="Hirsh A."/>
            <person name="Hu Y."/>
            <person name="Jiang H."/>
            <person name="Kalra D."/>
            <person name="Klinner C."/>
            <person name="Konig C."/>
            <person name="Kovar C."/>
            <person name="Kroll A.R."/>
            <person name="Kuwar S.S."/>
            <person name="Lee S.L."/>
            <person name="Lehman R."/>
            <person name="Li K."/>
            <person name="Li Z."/>
            <person name="Liang H."/>
            <person name="Lovelace S."/>
            <person name="Lu Z."/>
            <person name="Mansfield J.H."/>
            <person name="McCulloch K.J."/>
            <person name="Mathew T."/>
            <person name="Morton B."/>
            <person name="Muzny D.M."/>
            <person name="Neunemann D."/>
            <person name="Ongeri F."/>
            <person name="Pauchet Y."/>
            <person name="Pu L.L."/>
            <person name="Pyrousis I."/>
            <person name="Rao X.J."/>
            <person name="Redding A."/>
            <person name="Roesel C."/>
            <person name="Sanchez-Gracia A."/>
            <person name="Schaack S."/>
            <person name="Shukla A."/>
            <person name="Tetreau G."/>
            <person name="Wang Y."/>
            <person name="Xiong G.H."/>
            <person name="Traut W."/>
            <person name="Walsh T.K."/>
            <person name="Worley K.C."/>
            <person name="Wu D."/>
            <person name="Wu W."/>
            <person name="Wu Y.Q."/>
            <person name="Zhang X."/>
            <person name="Zou Z."/>
            <person name="Zucker H."/>
            <person name="Briscoe A.D."/>
            <person name="Burmester T."/>
            <person name="Clem R.J."/>
            <person name="Feyereisen R."/>
            <person name="Grimmelikhuijzen C.J.P."/>
            <person name="Hamodrakas S.J."/>
            <person name="Hansson B.S."/>
            <person name="Huguet E."/>
            <person name="Jermiin L.S."/>
            <person name="Lan Q."/>
            <person name="Lehman H.K."/>
            <person name="Lorenzen M."/>
            <person name="Merzendorfer H."/>
            <person name="Michalopoulos I."/>
            <person name="Morton D.B."/>
            <person name="Muthukrishnan S."/>
            <person name="Oakeshott J.G."/>
            <person name="Palmer W."/>
            <person name="Park Y."/>
            <person name="Passarelli A.L."/>
            <person name="Rozas J."/>
            <person name="Schwartz L.M."/>
            <person name="Smith W."/>
            <person name="Southgate A."/>
            <person name="Vilcinskas A."/>
            <person name="Vogt R."/>
            <person name="Wang P."/>
            <person name="Werren J."/>
            <person name="Yu X.Q."/>
            <person name="Zhou J.J."/>
            <person name="Brown S.J."/>
            <person name="Scherer S.E."/>
            <person name="Richards S."/>
            <person name="Blissard G.W."/>
        </authorList>
    </citation>
    <scope>NUCLEOTIDE SEQUENCE</scope>
</reference>
<sequence>MSEPRYESSTMFQLVEGNITKFSGDDKTYSSGKWALDIEENAEIFGWSDQQRLIMARRSLTGTAALWLRSEKIHKTFNELKTAVLKEFPDVINVKEMHEMMSSRKKRRDETYYQYMLTMKELGKRAKFPDYVSIQYIIDGIVDNPVNKTILYGVTTYPSLKEKLIIYENIKKTQLSINKESSSRSSSYTAQKPGSSTLKRCYNCGDLSHEASACATGIKCFRCNQFGHISQHCTQNGGQEAFKKTFVIREPSSAIGRHEQQRNVGNKVELQRKMPNDVPKTQSRQVYYNSAQDGATKS</sequence>
<organism evidence="4 5">
    <name type="scientific">Manduca sexta</name>
    <name type="common">Tobacco hawkmoth</name>
    <name type="synonym">Tobacco hornworm</name>
    <dbReference type="NCBI Taxonomy" id="7130"/>
    <lineage>
        <taxon>Eukaryota</taxon>
        <taxon>Metazoa</taxon>
        <taxon>Ecdysozoa</taxon>
        <taxon>Arthropoda</taxon>
        <taxon>Hexapoda</taxon>
        <taxon>Insecta</taxon>
        <taxon>Pterygota</taxon>
        <taxon>Neoptera</taxon>
        <taxon>Endopterygota</taxon>
        <taxon>Lepidoptera</taxon>
        <taxon>Glossata</taxon>
        <taxon>Ditrysia</taxon>
        <taxon>Bombycoidea</taxon>
        <taxon>Sphingidae</taxon>
        <taxon>Sphinginae</taxon>
        <taxon>Sphingini</taxon>
        <taxon>Manduca</taxon>
    </lineage>
</organism>
<comment type="caution">
    <text evidence="4">The sequence shown here is derived from an EMBL/GenBank/DDBJ whole genome shotgun (WGS) entry which is preliminary data.</text>
</comment>
<keyword evidence="1" id="KW-0862">Zinc</keyword>
<dbReference type="GO" id="GO:0003676">
    <property type="term" value="F:nucleic acid binding"/>
    <property type="evidence" value="ECO:0007669"/>
    <property type="project" value="InterPro"/>
</dbReference>
<gene>
    <name evidence="4" type="ORF">O3G_MSEX002379</name>
</gene>
<dbReference type="Pfam" id="PF00098">
    <property type="entry name" value="zf-CCHC"/>
    <property type="match status" value="1"/>
</dbReference>
<dbReference type="EMBL" id="JH668293">
    <property type="protein sequence ID" value="KAG6442422.1"/>
    <property type="molecule type" value="Genomic_DNA"/>
</dbReference>